<proteinExistence type="predicted"/>
<comment type="caution">
    <text evidence="4">The sequence shown here is derived from an EMBL/GenBank/DDBJ whole genome shotgun (WGS) entry which is preliminary data.</text>
</comment>
<evidence type="ECO:0000256" key="1">
    <source>
        <dbReference type="ARBA" id="ARBA00022679"/>
    </source>
</evidence>
<evidence type="ECO:0000256" key="2">
    <source>
        <dbReference type="ARBA" id="ARBA00022777"/>
    </source>
</evidence>
<dbReference type="Gene3D" id="3.40.1190.20">
    <property type="match status" value="1"/>
</dbReference>
<organism evidence="4 5">
    <name type="scientific">Candidatus Doudnabacteria bacterium RIFCSPHIGHO2_02_FULL_46_11</name>
    <dbReference type="NCBI Taxonomy" id="1817832"/>
    <lineage>
        <taxon>Bacteria</taxon>
        <taxon>Candidatus Doudnaibacteriota</taxon>
    </lineage>
</organism>
<gene>
    <name evidence="4" type="ORF">A3J48_02805</name>
</gene>
<dbReference type="GO" id="GO:0005829">
    <property type="term" value="C:cytosol"/>
    <property type="evidence" value="ECO:0007669"/>
    <property type="project" value="TreeGrafter"/>
</dbReference>
<dbReference type="STRING" id="1817832.A3J48_02805"/>
<dbReference type="PROSITE" id="PS00583">
    <property type="entry name" value="PFKB_KINASES_1"/>
    <property type="match status" value="1"/>
</dbReference>
<sequence>MSDTEFDLISIGDATIDDFFFIHDANVNCKVDANICQICINYGDKLPVDKFVSLVAGNAANNAVGSSRLGLKTAFYVVLGNDEAGRRIKAQMEADGVDSRYIILKDDDETNISFVMSFKGERTIFVYHVHHKYKLPDLAKARWAYLTSTGPGFEPMFKEVLQYVKKSGVKLAYNPGTYQLRGDEALMSEVLKASEVSFVNVEEAQHILGAKDKNIKNLLSGMREMGSAISVITDAREGAYCYDGHEYLHIPEFNQERVETTGAGDAFATAFIAALHYDLPVSEALRWGSVNANSVVQKTGPQAGLLQKNALEQRLHANPEYLPNLLKNDLDFQNKDAAGATAAASAG</sequence>
<accession>A0A1F5P618</accession>
<dbReference type="GO" id="GO:0016301">
    <property type="term" value="F:kinase activity"/>
    <property type="evidence" value="ECO:0007669"/>
    <property type="project" value="UniProtKB-KW"/>
</dbReference>
<keyword evidence="2" id="KW-0418">Kinase</keyword>
<evidence type="ECO:0000259" key="3">
    <source>
        <dbReference type="Pfam" id="PF00294"/>
    </source>
</evidence>
<dbReference type="PANTHER" id="PTHR10584:SF166">
    <property type="entry name" value="RIBOKINASE"/>
    <property type="match status" value="1"/>
</dbReference>
<dbReference type="Proteomes" id="UP000176786">
    <property type="component" value="Unassembled WGS sequence"/>
</dbReference>
<feature type="domain" description="Carbohydrate kinase PfkB" evidence="3">
    <location>
        <begin position="42"/>
        <end position="304"/>
    </location>
</feature>
<dbReference type="AlphaFoldDB" id="A0A1F5P618"/>
<dbReference type="PANTHER" id="PTHR10584">
    <property type="entry name" value="SUGAR KINASE"/>
    <property type="match status" value="1"/>
</dbReference>
<dbReference type="Pfam" id="PF00294">
    <property type="entry name" value="PfkB"/>
    <property type="match status" value="1"/>
</dbReference>
<protein>
    <recommendedName>
        <fullName evidence="3">Carbohydrate kinase PfkB domain-containing protein</fullName>
    </recommendedName>
</protein>
<evidence type="ECO:0000313" key="4">
    <source>
        <dbReference type="EMBL" id="OGE85080.1"/>
    </source>
</evidence>
<name>A0A1F5P618_9BACT</name>
<keyword evidence="1" id="KW-0808">Transferase</keyword>
<dbReference type="InterPro" id="IPR011611">
    <property type="entry name" value="PfkB_dom"/>
</dbReference>
<dbReference type="SUPFAM" id="SSF53613">
    <property type="entry name" value="Ribokinase-like"/>
    <property type="match status" value="1"/>
</dbReference>
<reference evidence="4 5" key="1">
    <citation type="journal article" date="2016" name="Nat. Commun.">
        <title>Thousands of microbial genomes shed light on interconnected biogeochemical processes in an aquifer system.</title>
        <authorList>
            <person name="Anantharaman K."/>
            <person name="Brown C.T."/>
            <person name="Hug L.A."/>
            <person name="Sharon I."/>
            <person name="Castelle C.J."/>
            <person name="Probst A.J."/>
            <person name="Thomas B.C."/>
            <person name="Singh A."/>
            <person name="Wilkins M.J."/>
            <person name="Karaoz U."/>
            <person name="Brodie E.L."/>
            <person name="Williams K.H."/>
            <person name="Hubbard S.S."/>
            <person name="Banfield J.F."/>
        </authorList>
    </citation>
    <scope>NUCLEOTIDE SEQUENCE [LARGE SCALE GENOMIC DNA]</scope>
</reference>
<dbReference type="InterPro" id="IPR029056">
    <property type="entry name" value="Ribokinase-like"/>
</dbReference>
<dbReference type="InterPro" id="IPR002173">
    <property type="entry name" value="Carboh/pur_kinase_PfkB_CS"/>
</dbReference>
<evidence type="ECO:0000313" key="5">
    <source>
        <dbReference type="Proteomes" id="UP000176786"/>
    </source>
</evidence>
<dbReference type="EMBL" id="MFES01000027">
    <property type="protein sequence ID" value="OGE85080.1"/>
    <property type="molecule type" value="Genomic_DNA"/>
</dbReference>